<feature type="compositionally biased region" description="Basic and acidic residues" evidence="1">
    <location>
        <begin position="1143"/>
        <end position="1162"/>
    </location>
</feature>
<evidence type="ECO:0000256" key="1">
    <source>
        <dbReference type="SAM" id="MobiDB-lite"/>
    </source>
</evidence>
<dbReference type="AlphaFoldDB" id="A0A2A3E5N9"/>
<name>A0A2A3E5N9_APICC</name>
<feature type="compositionally biased region" description="Polar residues" evidence="1">
    <location>
        <begin position="69"/>
        <end position="78"/>
    </location>
</feature>
<feature type="compositionally biased region" description="Polar residues" evidence="1">
    <location>
        <begin position="210"/>
        <end position="220"/>
    </location>
</feature>
<feature type="compositionally biased region" description="Polar residues" evidence="1">
    <location>
        <begin position="1105"/>
        <end position="1114"/>
    </location>
</feature>
<proteinExistence type="predicted"/>
<organism evidence="2 3">
    <name type="scientific">Apis cerana cerana</name>
    <name type="common">Oriental honeybee</name>
    <dbReference type="NCBI Taxonomy" id="94128"/>
    <lineage>
        <taxon>Eukaryota</taxon>
        <taxon>Metazoa</taxon>
        <taxon>Ecdysozoa</taxon>
        <taxon>Arthropoda</taxon>
        <taxon>Hexapoda</taxon>
        <taxon>Insecta</taxon>
        <taxon>Pterygota</taxon>
        <taxon>Neoptera</taxon>
        <taxon>Endopterygota</taxon>
        <taxon>Hymenoptera</taxon>
        <taxon>Apocrita</taxon>
        <taxon>Aculeata</taxon>
        <taxon>Apoidea</taxon>
        <taxon>Anthophila</taxon>
        <taxon>Apidae</taxon>
        <taxon>Apis</taxon>
    </lineage>
</organism>
<dbReference type="OrthoDB" id="10536887at2759"/>
<protein>
    <submittedName>
        <fullName evidence="2">Uncharacterized protein</fullName>
    </submittedName>
</protein>
<feature type="region of interest" description="Disordered" evidence="1">
    <location>
        <begin position="1"/>
        <end position="82"/>
    </location>
</feature>
<dbReference type="STRING" id="94128.A0A2A3E5N9"/>
<evidence type="ECO:0000313" key="3">
    <source>
        <dbReference type="Proteomes" id="UP000242457"/>
    </source>
</evidence>
<feature type="region of interest" description="Disordered" evidence="1">
    <location>
        <begin position="1087"/>
        <end position="1114"/>
    </location>
</feature>
<feature type="compositionally biased region" description="Basic and acidic residues" evidence="1">
    <location>
        <begin position="1091"/>
        <end position="1104"/>
    </location>
</feature>
<keyword evidence="3" id="KW-1185">Reference proteome</keyword>
<feature type="region of interest" description="Disordered" evidence="1">
    <location>
        <begin position="458"/>
        <end position="477"/>
    </location>
</feature>
<evidence type="ECO:0000313" key="2">
    <source>
        <dbReference type="EMBL" id="PBC26489.1"/>
    </source>
</evidence>
<feature type="compositionally biased region" description="Basic and acidic residues" evidence="1">
    <location>
        <begin position="463"/>
        <end position="477"/>
    </location>
</feature>
<feature type="region of interest" description="Disordered" evidence="1">
    <location>
        <begin position="262"/>
        <end position="288"/>
    </location>
</feature>
<feature type="compositionally biased region" description="Basic and acidic residues" evidence="1">
    <location>
        <begin position="145"/>
        <end position="186"/>
    </location>
</feature>
<accession>A0A2A3E5N9</accession>
<feature type="region of interest" description="Disordered" evidence="1">
    <location>
        <begin position="145"/>
        <end position="234"/>
    </location>
</feature>
<dbReference type="Proteomes" id="UP000242457">
    <property type="component" value="Unassembled WGS sequence"/>
</dbReference>
<feature type="compositionally biased region" description="Polar residues" evidence="1">
    <location>
        <begin position="1"/>
        <end position="40"/>
    </location>
</feature>
<sequence length="1241" mass="141424">MSNDDVNSKQITVSSSTQGSKFPGNNGTLEKRNISSNAINQAAEEELEKEKITWRNAAVDHPPKENDSKMINSSFTNIDKNKIREAKKEGTISVITDEKSRTDDKRTKFPNVVDLIKKNSEEVENYNDDRSINKVEKYGTNDSRNRFEESKIESPSLRDLKQGRVTMRKDKLNDSKNVEKSEEKGVWAESESITGDLNKKEVFKEGSNGGIQVTESNDVTGESEDSSSALKDEVSLSDLSVESFGKNDKLEKKQRGTLDLSIKGEGKSEDGDEIIGNGVRGSNKYKTPSTTRQLIEDNELEQFLPTSIQTALNTKTTTQVYPSDVDENPITSRLPEDVTAHAFNWTDNEQYKELPNKVIAWIPEKTQDNAQIYDSSVSRSPKLETGNKLFKLEKRTDEKIENAKENDERGEKVDVSNVTKLKNVKEEKVKSKNILNEYNDKNNKNVYVNKIRPLNESKIGSENNRREEKNSLNENDKLKIQEKNENIEINNKDLTNNYDKNLKSKILTDVNVAKDRDNLLKNAKLIEHKDIPEKEEKNSVLKLLLNKEKIKESKDKVKKLRIDDNNNDKKDESIGTQIKIIPEKLNKKQNKEIKLNKQSKNYKDKLLSAKYRIAKPNENLDEILDDERETQIQKTLTESEIATTELPLLKQNKEENIIEEKEKTNFKVEDERTLNENQPYKTIYNTDNETIENRKEYNIVSNQLNSTVRDLNLKKKNEILKEHEIQDKFNLNTARNILGKPYYISTVDKNDFTNPGLSNSNKKIYESKIEDQLINDQMNLKKNADSDSSVKSTYISDAIKNGLVLDNSKNTIHESNIKNALNFNVKDHAHNVLIKSTDVPNVTKNKLHNEYKNSILSDLRKIIHEPKTENESKFDIKDNNIFKLDSTSTTINNNLNIKDENSVLNHPKQVNYESKVKDQSKFDLKKDIKSDTSVKSATINDLNTYNDSKDSKILIFKSKIPKLESKLDLKKDIDSDTSIKSIPIPLDQRWANILNQPPSINKIAINNPSKIPSIPSLENAHFSLDEKEKNLKSSGPLSHISQTMSSNEISVEIPNVKFVKKLQPSFWKLAKPQTEIVNKSEQPIPVSLSEFKSHPDEKDSDRSMKFSSYTSPSKVSGVETKNDDLYTVLKSLSLFTHFRDDSKDKKVPTTYDDRVSTSKDAPKVGSVERTNDKSSSISQESNREKLDVYIVKQPSEGPIKIAHIENTKPLVVTNEEISRSSYEKVVDILERNGIKTDISAA</sequence>
<gene>
    <name evidence="2" type="ORF">APICC_09847</name>
</gene>
<dbReference type="EMBL" id="KZ288385">
    <property type="protein sequence ID" value="PBC26489.1"/>
    <property type="molecule type" value="Genomic_DNA"/>
</dbReference>
<reference evidence="2 3" key="1">
    <citation type="submission" date="2014-07" db="EMBL/GenBank/DDBJ databases">
        <title>Genomic and transcriptomic analysis on Apis cerana provide comprehensive insights into honey bee biology.</title>
        <authorList>
            <person name="Diao Q."/>
            <person name="Sun L."/>
            <person name="Zheng H."/>
            <person name="Zheng H."/>
            <person name="Xu S."/>
            <person name="Wang S."/>
            <person name="Zeng Z."/>
            <person name="Hu F."/>
            <person name="Su S."/>
            <person name="Wu J."/>
        </authorList>
    </citation>
    <scope>NUCLEOTIDE SEQUENCE [LARGE SCALE GENOMIC DNA]</scope>
    <source>
        <tissue evidence="2">Pupae without intestine</tissue>
    </source>
</reference>
<feature type="region of interest" description="Disordered" evidence="1">
    <location>
        <begin position="1143"/>
        <end position="1182"/>
    </location>
</feature>